<dbReference type="Proteomes" id="UP000247416">
    <property type="component" value="Unassembled WGS sequence"/>
</dbReference>
<keyword evidence="2" id="KW-1185">Reference proteome</keyword>
<organism evidence="1 2">
    <name type="scientific">Ureibacillus chungkukjangi</name>
    <dbReference type="NCBI Taxonomy" id="1202712"/>
    <lineage>
        <taxon>Bacteria</taxon>
        <taxon>Bacillati</taxon>
        <taxon>Bacillota</taxon>
        <taxon>Bacilli</taxon>
        <taxon>Bacillales</taxon>
        <taxon>Caryophanaceae</taxon>
        <taxon>Ureibacillus</taxon>
    </lineage>
</organism>
<proteinExistence type="predicted"/>
<dbReference type="EMBL" id="QJTJ01000002">
    <property type="protein sequence ID" value="PYF08443.1"/>
    <property type="molecule type" value="Genomic_DNA"/>
</dbReference>
<evidence type="ECO:0000313" key="1">
    <source>
        <dbReference type="EMBL" id="PYF08443.1"/>
    </source>
</evidence>
<reference evidence="1 2" key="1">
    <citation type="submission" date="2018-06" db="EMBL/GenBank/DDBJ databases">
        <title>Genomic Encyclopedia of Archaeal and Bacterial Type Strains, Phase II (KMG-II): from individual species to whole genera.</title>
        <authorList>
            <person name="Goeker M."/>
        </authorList>
    </citation>
    <scope>NUCLEOTIDE SEQUENCE [LARGE SCALE GENOMIC DNA]</scope>
    <source>
        <strain evidence="1 2">KACC 16626</strain>
    </source>
</reference>
<sequence length="50" mass="6175">MITEKERQNMMQFLIRYFGVDPKQLVNISDRMLEATYDFAYRRTEMECDF</sequence>
<gene>
    <name evidence="1" type="ORF">BJ095_102209</name>
</gene>
<protein>
    <recommendedName>
        <fullName evidence="3">BH0509 family protein</fullName>
    </recommendedName>
</protein>
<evidence type="ECO:0008006" key="3">
    <source>
        <dbReference type="Google" id="ProtNLM"/>
    </source>
</evidence>
<accession>A0A318TVP6</accession>
<dbReference type="RefSeq" id="WP_181417938.1">
    <property type="nucleotide sequence ID" value="NZ_CP085009.1"/>
</dbReference>
<name>A0A318TVP6_9BACL</name>
<comment type="caution">
    <text evidence="1">The sequence shown here is derived from an EMBL/GenBank/DDBJ whole genome shotgun (WGS) entry which is preliminary data.</text>
</comment>
<dbReference type="AlphaFoldDB" id="A0A318TVP6"/>
<evidence type="ECO:0000313" key="2">
    <source>
        <dbReference type="Proteomes" id="UP000247416"/>
    </source>
</evidence>